<evidence type="ECO:0000256" key="4">
    <source>
        <dbReference type="ARBA" id="ARBA00048988"/>
    </source>
</evidence>
<protein>
    <submittedName>
        <fullName evidence="7 8">ATPase</fullName>
    </submittedName>
</protein>
<dbReference type="PANTHER" id="PTHR42957">
    <property type="entry name" value="HELICASE MJ1565-RELATED"/>
    <property type="match status" value="1"/>
</dbReference>
<evidence type="ECO:0000313" key="7">
    <source>
        <dbReference type="EMBL" id="AIM28384.1"/>
    </source>
</evidence>
<evidence type="ECO:0000313" key="18">
    <source>
        <dbReference type="Proteomes" id="UP000068832"/>
    </source>
</evidence>
<dbReference type="GO" id="GO:0043138">
    <property type="term" value="F:3'-5' DNA helicase activity"/>
    <property type="evidence" value="ECO:0007669"/>
    <property type="project" value="UniProtKB-EC"/>
</dbReference>
<dbReference type="EMBL" id="CP012176">
    <property type="protein sequence ID" value="AKV84143.1"/>
    <property type="molecule type" value="Genomic_DNA"/>
</dbReference>
<comment type="catalytic activity">
    <reaction evidence="3">
        <text>ATP + H2O = ADP + phosphate + H(+)</text>
        <dbReference type="Rhea" id="RHEA:13065"/>
        <dbReference type="ChEBI" id="CHEBI:15377"/>
        <dbReference type="ChEBI" id="CHEBI:15378"/>
        <dbReference type="ChEBI" id="CHEBI:30616"/>
        <dbReference type="ChEBI" id="CHEBI:43474"/>
        <dbReference type="ChEBI" id="CHEBI:456216"/>
        <dbReference type="EC" id="5.6.2.3"/>
    </reaction>
</comment>
<organism evidence="7 13">
    <name type="scientific">Metallosphaera sedula</name>
    <dbReference type="NCBI Taxonomy" id="43687"/>
    <lineage>
        <taxon>Archaea</taxon>
        <taxon>Thermoproteota</taxon>
        <taxon>Thermoprotei</taxon>
        <taxon>Sulfolobales</taxon>
        <taxon>Sulfolobaceae</taxon>
        <taxon>Metallosphaera</taxon>
    </lineage>
</organism>
<evidence type="ECO:0000256" key="1">
    <source>
        <dbReference type="ARBA" id="ARBA00007816"/>
    </source>
</evidence>
<evidence type="ECO:0000313" key="8">
    <source>
        <dbReference type="EMBL" id="AKV75174.1"/>
    </source>
</evidence>
<keyword evidence="5" id="KW-0812">Transmembrane</keyword>
<dbReference type="AlphaFoldDB" id="A0A088E7F6"/>
<reference evidence="15 16" key="2">
    <citation type="journal article" date="2015" name="Genome Announc.">
        <title>Complete Genome Sequences of Evolved Arsenate-Resistant Metallosphaera sedula Strains.</title>
        <authorList>
            <person name="Ai C."/>
            <person name="McCarthy S."/>
            <person name="Schackwitz W."/>
            <person name="Martin J."/>
            <person name="Lipzen A."/>
            <person name="Blum P."/>
        </authorList>
    </citation>
    <scope>NUCLEOTIDE SEQUENCE [LARGE SCALE GENOMIC DNA]</scope>
    <source>
        <strain evidence="10 16">ARS120-1</strain>
        <strain evidence="11 15">ARS120-2</strain>
        <strain evidence="8 18">ARS50-1</strain>
        <strain evidence="9 17">ARS50-2</strain>
    </source>
</reference>
<evidence type="ECO:0000256" key="5">
    <source>
        <dbReference type="SAM" id="Phobius"/>
    </source>
</evidence>
<dbReference type="OMA" id="NINLMFF"/>
<evidence type="ECO:0000256" key="2">
    <source>
        <dbReference type="ARBA" id="ARBA00034617"/>
    </source>
</evidence>
<dbReference type="Proteomes" id="UP000061362">
    <property type="component" value="Chromosome"/>
</dbReference>
<gene>
    <name evidence="7" type="ORF">HA72_2263</name>
    <name evidence="8" type="ORF">MsedA_2319</name>
    <name evidence="9" type="ORF">MsedB_2322</name>
    <name evidence="10" type="ORF">MsedC_2319</name>
    <name evidence="11" type="ORF">MsedD_2320</name>
    <name evidence="12" type="ORF">MsedE_2323</name>
</gene>
<dbReference type="Proteomes" id="UP000029084">
    <property type="component" value="Chromosome"/>
</dbReference>
<comment type="catalytic activity">
    <reaction evidence="2">
        <text>Couples ATP hydrolysis with the unwinding of duplex DNA by translocating in the 3'-5' direction.</text>
        <dbReference type="EC" id="5.6.2.4"/>
    </reaction>
</comment>
<evidence type="ECO:0000313" key="13">
    <source>
        <dbReference type="Proteomes" id="UP000029084"/>
    </source>
</evidence>
<comment type="catalytic activity">
    <reaction evidence="4">
        <text>ATP + H2O = ADP + phosphate + H(+)</text>
        <dbReference type="Rhea" id="RHEA:13065"/>
        <dbReference type="ChEBI" id="CHEBI:15377"/>
        <dbReference type="ChEBI" id="CHEBI:15378"/>
        <dbReference type="ChEBI" id="CHEBI:30616"/>
        <dbReference type="ChEBI" id="CHEBI:43474"/>
        <dbReference type="ChEBI" id="CHEBI:456216"/>
        <dbReference type="EC" id="5.6.2.4"/>
    </reaction>
</comment>
<reference evidence="12 14" key="3">
    <citation type="submission" date="2015-07" db="EMBL/GenBank/DDBJ databases">
        <title>Physiological, transcriptional responses and genome re-sequencing of acid resistant extremely thermoacidophilic Metallosphaera sedula SARC-M1.</title>
        <authorList>
            <person name="Ai C."/>
            <person name="McCarthy S."/>
            <person name="Eckrich V."/>
            <person name="Rudrappa D."/>
            <person name="Qiu G."/>
            <person name="Blum P."/>
        </authorList>
    </citation>
    <scope>NUCLEOTIDE SEQUENCE [LARGE SCALE GENOMIC DNA]</scope>
    <source>
        <strain evidence="12 14">SARC-M1</strain>
    </source>
</reference>
<evidence type="ECO:0000313" key="9">
    <source>
        <dbReference type="EMBL" id="AKV77410.1"/>
    </source>
</evidence>
<dbReference type="Proteomes" id="UP000062475">
    <property type="component" value="Chromosome"/>
</dbReference>
<dbReference type="OrthoDB" id="107033at2157"/>
<sequence length="533" mass="60658">MWSRLPPILLILIGLLILLSSLIHFQLIYVVLPLIPIILVAILSRIKKVTTLSSRIFDKQNVFEIQSNNRTFTGIMLKLNGKIELNKENINFQRELESLMETLGRRDVGFEYYVITSLSKKRTSSSLIVLKECSDCKEEVIQEVQNIRNLSNAIAPHIQLDVISSSEVAVPLPKGWGDLSFARIYERVIDSPKNTLLINEYDVDLGSMKTEVAEIKTGIKIKDLTRHIAIFGTTGSGKSTTAILLAKKLINKGISVTILDWHGEHVGKIPDLRVANVDNPIRINPLKLGDIEEVVEILGDVLRLTDPQRFLLYSVLLKMRRANKFDMKMLISILRNIEESSNWMREVKYGLLRKIYLLFTKEAKLIFDDKIDNARVEETLFNSIVDLSFIRNIRLRRIYGLMIIKLMSDYFMKSKPMVTSLLMIEEAHNFFAHDNDFLEKLISEVRKYGLGLCVISQSPSSISPEVLKNTNIKIIHSIKSDTDKRILAEALSLTPSLYDSLDKLDVGEALLSSPNIKIPVVLKIREEDSKQTK</sequence>
<evidence type="ECO:0000259" key="6">
    <source>
        <dbReference type="Pfam" id="PF01935"/>
    </source>
</evidence>
<dbReference type="EMBL" id="CP012172">
    <property type="protein sequence ID" value="AKV75174.1"/>
    <property type="molecule type" value="Genomic_DNA"/>
</dbReference>
<evidence type="ECO:0000313" key="11">
    <source>
        <dbReference type="EMBL" id="AKV81907.1"/>
    </source>
</evidence>
<dbReference type="Proteomes" id="UP000068832">
    <property type="component" value="Chromosome"/>
</dbReference>
<evidence type="ECO:0000313" key="12">
    <source>
        <dbReference type="EMBL" id="AKV84143.1"/>
    </source>
</evidence>
<proteinExistence type="inferred from homology"/>
<evidence type="ECO:0000313" key="17">
    <source>
        <dbReference type="Proteomes" id="UP000062475"/>
    </source>
</evidence>
<evidence type="ECO:0000313" key="15">
    <source>
        <dbReference type="Proteomes" id="UP000061362"/>
    </source>
</evidence>
<feature type="transmembrane region" description="Helical" evidence="5">
    <location>
        <begin position="7"/>
        <end position="23"/>
    </location>
</feature>
<dbReference type="EMBL" id="CP012174">
    <property type="protein sequence ID" value="AKV79662.1"/>
    <property type="molecule type" value="Genomic_DNA"/>
</dbReference>
<dbReference type="Proteomes" id="UP000062398">
    <property type="component" value="Chromosome"/>
</dbReference>
<accession>A0A088E7F6</accession>
<dbReference type="Proteomes" id="UP000056255">
    <property type="component" value="Chromosome"/>
</dbReference>
<dbReference type="EMBL" id="CP008822">
    <property type="protein sequence ID" value="AIM28384.1"/>
    <property type="molecule type" value="Genomic_DNA"/>
</dbReference>
<dbReference type="InterPro" id="IPR027417">
    <property type="entry name" value="P-loop_NTPase"/>
</dbReference>
<dbReference type="GO" id="GO:0043139">
    <property type="term" value="F:5'-3' DNA helicase activity"/>
    <property type="evidence" value="ECO:0007669"/>
    <property type="project" value="UniProtKB-EC"/>
</dbReference>
<dbReference type="SUPFAM" id="SSF52540">
    <property type="entry name" value="P-loop containing nucleoside triphosphate hydrolases"/>
    <property type="match status" value="1"/>
</dbReference>
<dbReference type="EMBL" id="CP012173">
    <property type="protein sequence ID" value="AKV77410.1"/>
    <property type="molecule type" value="Genomic_DNA"/>
</dbReference>
<comment type="similarity">
    <text evidence="1">Belongs to the HerA family.</text>
</comment>
<dbReference type="PATRIC" id="fig|43687.5.peg.2422"/>
<dbReference type="Pfam" id="PF01935">
    <property type="entry name" value="DUF87"/>
    <property type="match status" value="1"/>
</dbReference>
<evidence type="ECO:0000313" key="10">
    <source>
        <dbReference type="EMBL" id="AKV79662.1"/>
    </source>
</evidence>
<evidence type="ECO:0000256" key="3">
    <source>
        <dbReference type="ARBA" id="ARBA00048954"/>
    </source>
</evidence>
<keyword evidence="5" id="KW-1133">Transmembrane helix</keyword>
<evidence type="ECO:0000313" key="14">
    <source>
        <dbReference type="Proteomes" id="UP000056255"/>
    </source>
</evidence>
<dbReference type="EMBL" id="CP012175">
    <property type="protein sequence ID" value="AKV81907.1"/>
    <property type="molecule type" value="Genomic_DNA"/>
</dbReference>
<dbReference type="InterPro" id="IPR002789">
    <property type="entry name" value="HerA_central"/>
</dbReference>
<evidence type="ECO:0000313" key="16">
    <source>
        <dbReference type="Proteomes" id="UP000062398"/>
    </source>
</evidence>
<dbReference type="Gene3D" id="3.40.50.300">
    <property type="entry name" value="P-loop containing nucleotide triphosphate hydrolases"/>
    <property type="match status" value="2"/>
</dbReference>
<reference evidence="7 13" key="1">
    <citation type="journal article" date="2014" name="J. Bacteriol.">
        <title>Role of an Archaeal PitA Transporter in the Copper and Arsenic Resistance of Metallosphaera sedula, an Extreme Thermoacidophile.</title>
        <authorList>
            <person name="McCarthy S."/>
            <person name="Ai C."/>
            <person name="Wheaton G."/>
            <person name="Tevatia R."/>
            <person name="Eckrich V."/>
            <person name="Kelly R."/>
            <person name="Blum P."/>
        </authorList>
    </citation>
    <scope>NUCLEOTIDE SEQUENCE [LARGE SCALE GENOMIC DNA]</scope>
    <source>
        <strain evidence="7 13">CuR1</strain>
    </source>
</reference>
<keyword evidence="5" id="KW-0472">Membrane</keyword>
<name>A0A088E7F6_9CREN</name>
<dbReference type="PANTHER" id="PTHR42957:SF2">
    <property type="entry name" value="HELICASE HERA CENTRAL DOMAIN-CONTAINING PROTEIN"/>
    <property type="match status" value="1"/>
</dbReference>
<dbReference type="InterPro" id="IPR008571">
    <property type="entry name" value="HerA-like"/>
</dbReference>
<feature type="domain" description="Helicase HerA central" evidence="6">
    <location>
        <begin position="205"/>
        <end position="400"/>
    </location>
</feature>